<evidence type="ECO:0000259" key="3">
    <source>
        <dbReference type="PROSITE" id="PS51464"/>
    </source>
</evidence>
<dbReference type="FunFam" id="3.40.50.10490:FF:000014">
    <property type="entry name" value="N-acetylmuramic acid 6-phosphate etherase"/>
    <property type="match status" value="1"/>
</dbReference>
<dbReference type="CDD" id="cd05007">
    <property type="entry name" value="SIS_Etherase"/>
    <property type="match status" value="1"/>
</dbReference>
<dbReference type="GO" id="GO:0097367">
    <property type="term" value="F:carbohydrate derivative binding"/>
    <property type="evidence" value="ECO:0007669"/>
    <property type="project" value="InterPro"/>
</dbReference>
<dbReference type="NCBIfam" id="NF009222">
    <property type="entry name" value="PRK12570.1"/>
    <property type="match status" value="1"/>
</dbReference>
<organism evidence="4">
    <name type="scientific">bioreactor metagenome</name>
    <dbReference type="NCBI Taxonomy" id="1076179"/>
    <lineage>
        <taxon>unclassified sequences</taxon>
        <taxon>metagenomes</taxon>
        <taxon>ecological metagenomes</taxon>
    </lineage>
</organism>
<dbReference type="InterPro" id="IPR040190">
    <property type="entry name" value="MURQ/GCKR"/>
</dbReference>
<dbReference type="PANTHER" id="PTHR10088:SF4">
    <property type="entry name" value="GLUCOKINASE REGULATORY PROTEIN"/>
    <property type="match status" value="1"/>
</dbReference>
<keyword evidence="2" id="KW-0119">Carbohydrate metabolism</keyword>
<feature type="domain" description="SIS" evidence="3">
    <location>
        <begin position="62"/>
        <end position="225"/>
    </location>
</feature>
<evidence type="ECO:0000313" key="4">
    <source>
        <dbReference type="EMBL" id="MPM33843.1"/>
    </source>
</evidence>
<accession>A0A644Z542</accession>
<dbReference type="InterPro" id="IPR046348">
    <property type="entry name" value="SIS_dom_sf"/>
</dbReference>
<dbReference type="AlphaFoldDB" id="A0A644Z542"/>
<dbReference type="SUPFAM" id="SSF53697">
    <property type="entry name" value="SIS domain"/>
    <property type="match status" value="1"/>
</dbReference>
<dbReference type="Gene3D" id="3.40.50.10490">
    <property type="entry name" value="Glucose-6-phosphate isomerase like protein, domain 1"/>
    <property type="match status" value="1"/>
</dbReference>
<name>A0A644Z542_9ZZZZ</name>
<gene>
    <name evidence="4" type="primary">murQ_12</name>
    <name evidence="4" type="ORF">SDC9_80424</name>
</gene>
<sequence>MDVPITQEELGLLTTEQCNDNSANIDELSVFQILQIMNNEDKTVPYAVEKQLPVIEALVTDIVASFKKGGKLVYIGAGTSGRLGVLDASECPPTFGVSRLMVQGVIAGGREALVRSIENAEDDKEAGINELKSIQFGKNDVLVGITASGQAAYVIGAMEYAKDLGAVVGAISCNKDSKTFAAAKHAVFLDVGPEIITGSTRLKAGTAQKLVLNMLTTASMIRLGKVYHNLMVDLTPVNHKLVERSKRLIKQATGCTEAEAAKAFTESGKRPKVAILMILLGVDAQTALALEEQSSGPISEMIRLYQGKNARQ</sequence>
<dbReference type="EC" id="4.2.1.126" evidence="4"/>
<protein>
    <submittedName>
        <fullName evidence="4">N-acetylmuramic acid 6-phosphate etherase</fullName>
        <ecNumber evidence="4">4.2.1.126</ecNumber>
    </submittedName>
</protein>
<dbReference type="GO" id="GO:0046348">
    <property type="term" value="P:amino sugar catabolic process"/>
    <property type="evidence" value="ECO:0007669"/>
    <property type="project" value="InterPro"/>
</dbReference>
<dbReference type="PROSITE" id="PS01272">
    <property type="entry name" value="GCKR"/>
    <property type="match status" value="1"/>
</dbReference>
<dbReference type="GO" id="GO:0009254">
    <property type="term" value="P:peptidoglycan turnover"/>
    <property type="evidence" value="ECO:0007669"/>
    <property type="project" value="TreeGrafter"/>
</dbReference>
<proteinExistence type="inferred from homology"/>
<dbReference type="Pfam" id="PF22645">
    <property type="entry name" value="GKRP_SIS_N"/>
    <property type="match status" value="1"/>
</dbReference>
<dbReference type="InterPro" id="IPR005488">
    <property type="entry name" value="Etherase_MurQ"/>
</dbReference>
<evidence type="ECO:0000256" key="1">
    <source>
        <dbReference type="ARBA" id="ARBA00023239"/>
    </source>
</evidence>
<dbReference type="NCBIfam" id="TIGR00274">
    <property type="entry name" value="N-acetylmuramic acid 6-phosphate etherase"/>
    <property type="match status" value="1"/>
</dbReference>
<dbReference type="Gene3D" id="1.10.8.1080">
    <property type="match status" value="1"/>
</dbReference>
<evidence type="ECO:0000256" key="2">
    <source>
        <dbReference type="ARBA" id="ARBA00023277"/>
    </source>
</evidence>
<dbReference type="InterPro" id="IPR005486">
    <property type="entry name" value="Glucokinase_regulatory_CS"/>
</dbReference>
<reference evidence="4" key="1">
    <citation type="submission" date="2019-08" db="EMBL/GenBank/DDBJ databases">
        <authorList>
            <person name="Kucharzyk K."/>
            <person name="Murdoch R.W."/>
            <person name="Higgins S."/>
            <person name="Loffler F."/>
        </authorList>
    </citation>
    <scope>NUCLEOTIDE SEQUENCE</scope>
</reference>
<dbReference type="GO" id="GO:0016835">
    <property type="term" value="F:carbon-oxygen lyase activity"/>
    <property type="evidence" value="ECO:0007669"/>
    <property type="project" value="InterPro"/>
</dbReference>
<dbReference type="GO" id="GO:0016803">
    <property type="term" value="F:ether hydrolase activity"/>
    <property type="evidence" value="ECO:0007669"/>
    <property type="project" value="TreeGrafter"/>
</dbReference>
<keyword evidence="1 4" id="KW-0456">Lyase</keyword>
<dbReference type="PANTHER" id="PTHR10088">
    <property type="entry name" value="GLUCOKINASE REGULATORY PROTEIN"/>
    <property type="match status" value="1"/>
</dbReference>
<dbReference type="HAMAP" id="MF_00068">
    <property type="entry name" value="MurQ"/>
    <property type="match status" value="1"/>
</dbReference>
<dbReference type="EMBL" id="VSSQ01006781">
    <property type="protein sequence ID" value="MPM33843.1"/>
    <property type="molecule type" value="Genomic_DNA"/>
</dbReference>
<dbReference type="InterPro" id="IPR001347">
    <property type="entry name" value="SIS_dom"/>
</dbReference>
<dbReference type="PROSITE" id="PS51464">
    <property type="entry name" value="SIS"/>
    <property type="match status" value="1"/>
</dbReference>
<comment type="caution">
    <text evidence="4">The sequence shown here is derived from an EMBL/GenBank/DDBJ whole genome shotgun (WGS) entry which is preliminary data.</text>
</comment>
<dbReference type="NCBIfam" id="NF003915">
    <property type="entry name" value="PRK05441.1"/>
    <property type="match status" value="1"/>
</dbReference>